<protein>
    <submittedName>
        <fullName evidence="2">Uncharacterized protein</fullName>
    </submittedName>
</protein>
<keyword evidence="1" id="KW-0472">Membrane</keyword>
<keyword evidence="1" id="KW-0812">Transmembrane</keyword>
<dbReference type="EMBL" id="CM007387">
    <property type="protein sequence ID" value="ONK64640.1"/>
    <property type="molecule type" value="Genomic_DNA"/>
</dbReference>
<keyword evidence="3" id="KW-1185">Reference proteome</keyword>
<name>A0A5P1EKR9_ASPOF</name>
<evidence type="ECO:0000256" key="1">
    <source>
        <dbReference type="SAM" id="Phobius"/>
    </source>
</evidence>
<accession>A0A5P1EKR9</accession>
<organism evidence="2 3">
    <name type="scientific">Asparagus officinalis</name>
    <name type="common">Garden asparagus</name>
    <dbReference type="NCBI Taxonomy" id="4686"/>
    <lineage>
        <taxon>Eukaryota</taxon>
        <taxon>Viridiplantae</taxon>
        <taxon>Streptophyta</taxon>
        <taxon>Embryophyta</taxon>
        <taxon>Tracheophyta</taxon>
        <taxon>Spermatophyta</taxon>
        <taxon>Magnoliopsida</taxon>
        <taxon>Liliopsida</taxon>
        <taxon>Asparagales</taxon>
        <taxon>Asparagaceae</taxon>
        <taxon>Asparagoideae</taxon>
        <taxon>Asparagus</taxon>
    </lineage>
</organism>
<sequence>MMMDGSNRSVNSVHHSYETVDLAIEDIEQKQPHGSMLAICMRSSLRTSFPLEEQAHNALIPISFKNFQEEFTRATQYVVFEYFTNKFVVQYYKEESSQKQWLFGIITWLLLVSCILRFGD</sequence>
<dbReference type="Proteomes" id="UP000243459">
    <property type="component" value="Chromosome 7"/>
</dbReference>
<dbReference type="AlphaFoldDB" id="A0A5P1EKR9"/>
<reference evidence="3" key="1">
    <citation type="journal article" date="2017" name="Nat. Commun.">
        <title>The asparagus genome sheds light on the origin and evolution of a young Y chromosome.</title>
        <authorList>
            <person name="Harkess A."/>
            <person name="Zhou J."/>
            <person name="Xu C."/>
            <person name="Bowers J.E."/>
            <person name="Van der Hulst R."/>
            <person name="Ayyampalayam S."/>
            <person name="Mercati F."/>
            <person name="Riccardi P."/>
            <person name="McKain M.R."/>
            <person name="Kakrana A."/>
            <person name="Tang H."/>
            <person name="Ray J."/>
            <person name="Groenendijk J."/>
            <person name="Arikit S."/>
            <person name="Mathioni S.M."/>
            <person name="Nakano M."/>
            <person name="Shan H."/>
            <person name="Telgmann-Rauber A."/>
            <person name="Kanno A."/>
            <person name="Yue Z."/>
            <person name="Chen H."/>
            <person name="Li W."/>
            <person name="Chen Y."/>
            <person name="Xu X."/>
            <person name="Zhang Y."/>
            <person name="Luo S."/>
            <person name="Chen H."/>
            <person name="Gao J."/>
            <person name="Mao Z."/>
            <person name="Pires J.C."/>
            <person name="Luo M."/>
            <person name="Kudrna D."/>
            <person name="Wing R.A."/>
            <person name="Meyers B.C."/>
            <person name="Yi K."/>
            <person name="Kong H."/>
            <person name="Lavrijsen P."/>
            <person name="Sunseri F."/>
            <person name="Falavigna A."/>
            <person name="Ye Y."/>
            <person name="Leebens-Mack J.H."/>
            <person name="Chen G."/>
        </authorList>
    </citation>
    <scope>NUCLEOTIDE SEQUENCE [LARGE SCALE GENOMIC DNA]</scope>
    <source>
        <strain evidence="3">cv. DH0086</strain>
    </source>
</reference>
<evidence type="ECO:0000313" key="2">
    <source>
        <dbReference type="EMBL" id="ONK64640.1"/>
    </source>
</evidence>
<feature type="transmembrane region" description="Helical" evidence="1">
    <location>
        <begin position="101"/>
        <end position="119"/>
    </location>
</feature>
<evidence type="ECO:0000313" key="3">
    <source>
        <dbReference type="Proteomes" id="UP000243459"/>
    </source>
</evidence>
<keyword evidence="1" id="KW-1133">Transmembrane helix</keyword>
<gene>
    <name evidence="2" type="ORF">A4U43_C07F28270</name>
</gene>
<dbReference type="Gramene" id="ONK64640">
    <property type="protein sequence ID" value="ONK64640"/>
    <property type="gene ID" value="A4U43_C07F28270"/>
</dbReference>
<proteinExistence type="predicted"/>